<dbReference type="Proteomes" id="UP000239047">
    <property type="component" value="Unassembled WGS sequence"/>
</dbReference>
<protein>
    <submittedName>
        <fullName evidence="6">Biotin carboxylase</fullName>
    </submittedName>
</protein>
<dbReference type="EMBL" id="PREZ01000008">
    <property type="protein sequence ID" value="PPA68941.1"/>
    <property type="molecule type" value="Genomic_DNA"/>
</dbReference>
<dbReference type="PROSITE" id="PS00867">
    <property type="entry name" value="CPSASE_2"/>
    <property type="match status" value="1"/>
</dbReference>
<keyword evidence="1" id="KW-0436">Ligase</keyword>
<evidence type="ECO:0000313" key="6">
    <source>
        <dbReference type="EMBL" id="PPA68941.1"/>
    </source>
</evidence>
<accession>A0A2S5G7P0</accession>
<dbReference type="Pfam" id="PF18603">
    <property type="entry name" value="LAL_C2"/>
    <property type="match status" value="1"/>
</dbReference>
<dbReference type="PANTHER" id="PTHR43585">
    <property type="entry name" value="FUMIPYRROLE BIOSYNTHESIS PROTEIN C"/>
    <property type="match status" value="1"/>
</dbReference>
<dbReference type="InterPro" id="IPR011761">
    <property type="entry name" value="ATP-grasp"/>
</dbReference>
<keyword evidence="2 4" id="KW-0547">Nucleotide-binding</keyword>
<gene>
    <name evidence="6" type="ORF">C4B60_18695</name>
</gene>
<evidence type="ECO:0000256" key="4">
    <source>
        <dbReference type="PROSITE-ProRule" id="PRU00409"/>
    </source>
</evidence>
<name>A0A2S5G7P0_9BACL</name>
<sequence length="405" mass="46382">MYTIIFIETTKSGSAREAIKAAQRLGYFTILFTRSEKFMNQRKEFPDVCQMIHLKELTEHGIRKEIIDLQQQKKVIKAVVSFMDPYVSLAARIMNELCYSEISVEAFEKMENKAETRKALRKNRATPCYNVFNPKDKLKRFLTQEFTYPLIVKSPVSKASKDVYLVKNKLKLEKEMTKMLNCYPDQNILLEEYLEGPQFIAEVIVHKGEINIVAVLKQHITKKLKFIVTGYALQPKLDENLYKSLSAAVKSIIKDLEVKNAACHIEIRYVKGVWKLIEVNPRISGGAMNRIIEEAYGINLAEEILKVYLGCEPNLTRKHEKNIYAYYLTINSYGRLLKVTGKNMASAQPGVREVHIKPRKGANLMPPISMGHRYGYVIATGNTLKEAQTNATKAADLIKFYLEPL</sequence>
<dbReference type="SUPFAM" id="SSF56059">
    <property type="entry name" value="Glutathione synthetase ATP-binding domain-like"/>
    <property type="match status" value="1"/>
</dbReference>
<dbReference type="GO" id="GO:0005524">
    <property type="term" value="F:ATP binding"/>
    <property type="evidence" value="ECO:0007669"/>
    <property type="project" value="UniProtKB-UniRule"/>
</dbReference>
<feature type="domain" description="ATP-grasp" evidence="5">
    <location>
        <begin position="116"/>
        <end position="309"/>
    </location>
</feature>
<dbReference type="PROSITE" id="PS50975">
    <property type="entry name" value="ATP_GRASP"/>
    <property type="match status" value="1"/>
</dbReference>
<dbReference type="RefSeq" id="WP_104059557.1">
    <property type="nucleotide sequence ID" value="NZ_PREZ01000008.1"/>
</dbReference>
<dbReference type="Pfam" id="PF18130">
    <property type="entry name" value="ATPgrasp_N"/>
    <property type="match status" value="1"/>
</dbReference>
<evidence type="ECO:0000256" key="1">
    <source>
        <dbReference type="ARBA" id="ARBA00022598"/>
    </source>
</evidence>
<dbReference type="PANTHER" id="PTHR43585:SF2">
    <property type="entry name" value="ATP-GRASP ENZYME FSQD"/>
    <property type="match status" value="1"/>
</dbReference>
<dbReference type="InterPro" id="IPR040570">
    <property type="entry name" value="LAL_C2"/>
</dbReference>
<evidence type="ECO:0000256" key="2">
    <source>
        <dbReference type="ARBA" id="ARBA00022741"/>
    </source>
</evidence>
<evidence type="ECO:0000313" key="7">
    <source>
        <dbReference type="Proteomes" id="UP000239047"/>
    </source>
</evidence>
<organism evidence="6 7">
    <name type="scientific">Jeotgalibacillus proteolyticus</name>
    <dbReference type="NCBI Taxonomy" id="2082395"/>
    <lineage>
        <taxon>Bacteria</taxon>
        <taxon>Bacillati</taxon>
        <taxon>Bacillota</taxon>
        <taxon>Bacilli</taxon>
        <taxon>Bacillales</taxon>
        <taxon>Caryophanaceae</taxon>
        <taxon>Jeotgalibacillus</taxon>
    </lineage>
</organism>
<comment type="caution">
    <text evidence="6">The sequence shown here is derived from an EMBL/GenBank/DDBJ whole genome shotgun (WGS) entry which is preliminary data.</text>
</comment>
<dbReference type="InterPro" id="IPR052032">
    <property type="entry name" value="ATP-dep_AA_Ligase"/>
</dbReference>
<proteinExistence type="predicted"/>
<keyword evidence="7" id="KW-1185">Reference proteome</keyword>
<keyword evidence="3 4" id="KW-0067">ATP-binding</keyword>
<dbReference type="OrthoDB" id="9803907at2"/>
<dbReference type="InterPro" id="IPR005479">
    <property type="entry name" value="CPAse_ATP-bd"/>
</dbReference>
<dbReference type="InterPro" id="IPR041472">
    <property type="entry name" value="BL00235/CARNS1_N"/>
</dbReference>
<reference evidence="6 7" key="1">
    <citation type="submission" date="2018-02" db="EMBL/GenBank/DDBJ databases">
        <title>Jeotgalibacillus proteolyticum sp. nov. a protease producing bacterium isolated from ocean sediments of Laizhou Bay.</title>
        <authorList>
            <person name="Li Y."/>
        </authorList>
    </citation>
    <scope>NUCLEOTIDE SEQUENCE [LARGE SCALE GENOMIC DNA]</scope>
    <source>
        <strain evidence="6 7">22-7</strain>
    </source>
</reference>
<dbReference type="Gene3D" id="3.30.470.20">
    <property type="entry name" value="ATP-grasp fold, B domain"/>
    <property type="match status" value="1"/>
</dbReference>
<evidence type="ECO:0000256" key="3">
    <source>
        <dbReference type="ARBA" id="ARBA00022840"/>
    </source>
</evidence>
<dbReference type="GO" id="GO:0016874">
    <property type="term" value="F:ligase activity"/>
    <property type="evidence" value="ECO:0007669"/>
    <property type="project" value="UniProtKB-KW"/>
</dbReference>
<evidence type="ECO:0000259" key="5">
    <source>
        <dbReference type="PROSITE" id="PS50975"/>
    </source>
</evidence>
<dbReference type="Pfam" id="PF13535">
    <property type="entry name" value="ATP-grasp_4"/>
    <property type="match status" value="1"/>
</dbReference>
<dbReference type="GO" id="GO:0046872">
    <property type="term" value="F:metal ion binding"/>
    <property type="evidence" value="ECO:0007669"/>
    <property type="project" value="InterPro"/>
</dbReference>
<dbReference type="AlphaFoldDB" id="A0A2S5G7P0"/>